<dbReference type="PROSITE" id="PS51257">
    <property type="entry name" value="PROKAR_LIPOPROTEIN"/>
    <property type="match status" value="1"/>
</dbReference>
<feature type="domain" description="Cyclophilin-like" evidence="3">
    <location>
        <begin position="81"/>
        <end position="188"/>
    </location>
</feature>
<keyword evidence="5" id="KW-1185">Reference proteome</keyword>
<evidence type="ECO:0000256" key="2">
    <source>
        <dbReference type="SAM" id="SignalP"/>
    </source>
</evidence>
<dbReference type="RefSeq" id="WP_390407044.1">
    <property type="nucleotide sequence ID" value="NZ_BAABYW010000001.1"/>
</dbReference>
<evidence type="ECO:0000259" key="3">
    <source>
        <dbReference type="Pfam" id="PF18050"/>
    </source>
</evidence>
<organism evidence="4 5">
    <name type="scientific">Blautia hominis</name>
    <dbReference type="NCBI Taxonomy" id="2025493"/>
    <lineage>
        <taxon>Bacteria</taxon>
        <taxon>Bacillati</taxon>
        <taxon>Bacillota</taxon>
        <taxon>Clostridia</taxon>
        <taxon>Lachnospirales</taxon>
        <taxon>Lachnospiraceae</taxon>
        <taxon>Blautia</taxon>
    </lineage>
</organism>
<comment type="caution">
    <text evidence="4">The sequence shown here is derived from an EMBL/GenBank/DDBJ whole genome shotgun (WGS) entry which is preliminary data.</text>
</comment>
<evidence type="ECO:0000256" key="1">
    <source>
        <dbReference type="SAM" id="MobiDB-lite"/>
    </source>
</evidence>
<feature type="chain" id="PRO_5047320263" description="Cyclophilin-like domain-containing protein" evidence="2">
    <location>
        <begin position="25"/>
        <end position="205"/>
    </location>
</feature>
<dbReference type="InterPro" id="IPR041183">
    <property type="entry name" value="Cyclophilin-like"/>
</dbReference>
<feature type="signal peptide" evidence="2">
    <location>
        <begin position="1"/>
        <end position="24"/>
    </location>
</feature>
<feature type="region of interest" description="Disordered" evidence="1">
    <location>
        <begin position="29"/>
        <end position="68"/>
    </location>
</feature>
<evidence type="ECO:0000313" key="4">
    <source>
        <dbReference type="EMBL" id="GAA6409397.1"/>
    </source>
</evidence>
<dbReference type="EMBL" id="BAABYW010000001">
    <property type="protein sequence ID" value="GAA6409397.1"/>
    <property type="molecule type" value="Genomic_DNA"/>
</dbReference>
<name>A0ABQ0BD61_9FIRM</name>
<keyword evidence="2" id="KW-0732">Signal</keyword>
<proteinExistence type="predicted"/>
<dbReference type="Proteomes" id="UP001600943">
    <property type="component" value="Unassembled WGS sequence"/>
</dbReference>
<sequence>MKNKTVKKTIAMAVGIMLSAAVLGGCGQDEEVRDTGGNGQSAANAGTSSNAGTESGTEADDSADDQAVSGVSELEVRFGDDGEPFMMRLEENETAEAIARYVGTSDWRLPIYERDDDADYDVMQYYDVSSRYDIPSNPETVTSEKAGEVYYSDPNRIVLFYHDAEITGEYTKIGTFDATDEFVTAVEENPVLEGWGNKIVQIAQP</sequence>
<dbReference type="Pfam" id="PF18050">
    <property type="entry name" value="Cyclophil_like2"/>
    <property type="match status" value="1"/>
</dbReference>
<accession>A0ABQ0BD61</accession>
<evidence type="ECO:0000313" key="5">
    <source>
        <dbReference type="Proteomes" id="UP001600943"/>
    </source>
</evidence>
<protein>
    <recommendedName>
        <fullName evidence="3">Cyclophilin-like domain-containing protein</fullName>
    </recommendedName>
</protein>
<feature type="compositionally biased region" description="Low complexity" evidence="1">
    <location>
        <begin position="40"/>
        <end position="53"/>
    </location>
</feature>
<gene>
    <name evidence="4" type="ORF">K040078D81_35140</name>
</gene>
<reference evidence="4 5" key="1">
    <citation type="submission" date="2024-04" db="EMBL/GenBank/DDBJ databases">
        <title>Defined microbial consortia suppress multidrug-resistant proinflammatory Enterobacteriaceae via ecological control.</title>
        <authorList>
            <person name="Furuichi M."/>
            <person name="Kawaguchi T."/>
            <person name="Pust M."/>
            <person name="Yasuma K."/>
            <person name="Plichta D."/>
            <person name="Hasegawa N."/>
            <person name="Ohya T."/>
            <person name="Bhattarai S."/>
            <person name="Sasajima S."/>
            <person name="Aoto Y."/>
            <person name="Tuganbaev T."/>
            <person name="Yaginuma M."/>
            <person name="Ueda M."/>
            <person name="Okahashi N."/>
            <person name="Amafuji K."/>
            <person name="Kiridooshi Y."/>
            <person name="Sugita K."/>
            <person name="Strazar M."/>
            <person name="Skelly A."/>
            <person name="Suda W."/>
            <person name="Hattori M."/>
            <person name="Nakamoto N."/>
            <person name="Caballero S."/>
            <person name="Norman J."/>
            <person name="Olle B."/>
            <person name="Tanoue T."/>
            <person name="Arita M."/>
            <person name="Bucci V."/>
            <person name="Atarashi K."/>
            <person name="Xavier R."/>
            <person name="Honda K."/>
        </authorList>
    </citation>
    <scope>NUCLEOTIDE SEQUENCE [LARGE SCALE GENOMIC DNA]</scope>
    <source>
        <strain evidence="5">k04-0078-D8-1</strain>
    </source>
</reference>